<reference evidence="4" key="1">
    <citation type="journal article" date="2021" name="PeerJ">
        <title>Extensive microbial diversity within the chicken gut microbiome revealed by metagenomics and culture.</title>
        <authorList>
            <person name="Gilroy R."/>
            <person name="Ravi A."/>
            <person name="Getino M."/>
            <person name="Pursley I."/>
            <person name="Horton D.L."/>
            <person name="Alikhan N.F."/>
            <person name="Baker D."/>
            <person name="Gharbi K."/>
            <person name="Hall N."/>
            <person name="Watson M."/>
            <person name="Adriaenssens E.M."/>
            <person name="Foster-Nyarko E."/>
            <person name="Jarju S."/>
            <person name="Secka A."/>
            <person name="Antonio M."/>
            <person name="Oren A."/>
            <person name="Chaudhuri R.R."/>
            <person name="La Ragione R."/>
            <person name="Hildebrand F."/>
            <person name="Pallen M.J."/>
        </authorList>
    </citation>
    <scope>NUCLEOTIDE SEQUENCE</scope>
    <source>
        <strain evidence="4">6966</strain>
    </source>
</reference>
<dbReference type="InterPro" id="IPR006860">
    <property type="entry name" value="FecR"/>
</dbReference>
<dbReference type="GO" id="GO:0016989">
    <property type="term" value="F:sigma factor antagonist activity"/>
    <property type="evidence" value="ECO:0007669"/>
    <property type="project" value="TreeGrafter"/>
</dbReference>
<evidence type="ECO:0000313" key="4">
    <source>
        <dbReference type="EMBL" id="HJF71691.1"/>
    </source>
</evidence>
<feature type="domain" description="FecR protein" evidence="2">
    <location>
        <begin position="189"/>
        <end position="279"/>
    </location>
</feature>
<gene>
    <name evidence="4" type="ORF">K8V05_13135</name>
</gene>
<dbReference type="Pfam" id="PF04773">
    <property type="entry name" value="FecR"/>
    <property type="match status" value="1"/>
</dbReference>
<dbReference type="PIRSF" id="PIRSF018266">
    <property type="entry name" value="FecR"/>
    <property type="match status" value="1"/>
</dbReference>
<dbReference type="Gene3D" id="2.60.120.1440">
    <property type="match status" value="1"/>
</dbReference>
<organism evidence="4 5">
    <name type="scientific">Butyricimonas virosa</name>
    <dbReference type="NCBI Taxonomy" id="544645"/>
    <lineage>
        <taxon>Bacteria</taxon>
        <taxon>Pseudomonadati</taxon>
        <taxon>Bacteroidota</taxon>
        <taxon>Bacteroidia</taxon>
        <taxon>Bacteroidales</taxon>
        <taxon>Odoribacteraceae</taxon>
        <taxon>Butyricimonas</taxon>
    </lineage>
</organism>
<dbReference type="InterPro" id="IPR012373">
    <property type="entry name" value="Ferrdict_sens_TM"/>
</dbReference>
<dbReference type="Gene3D" id="3.55.50.30">
    <property type="match status" value="1"/>
</dbReference>
<comment type="caution">
    <text evidence="4">The sequence shown here is derived from an EMBL/GenBank/DDBJ whole genome shotgun (WGS) entry which is preliminary data.</text>
</comment>
<dbReference type="Pfam" id="PF16344">
    <property type="entry name" value="FecR_C"/>
    <property type="match status" value="1"/>
</dbReference>
<feature type="transmembrane region" description="Helical" evidence="1">
    <location>
        <begin position="88"/>
        <end position="109"/>
    </location>
</feature>
<feature type="non-terminal residue" evidence="4">
    <location>
        <position position="359"/>
    </location>
</feature>
<evidence type="ECO:0000259" key="3">
    <source>
        <dbReference type="Pfam" id="PF16344"/>
    </source>
</evidence>
<evidence type="ECO:0000256" key="1">
    <source>
        <dbReference type="SAM" id="Phobius"/>
    </source>
</evidence>
<keyword evidence="1" id="KW-1133">Transmembrane helix</keyword>
<dbReference type="Proteomes" id="UP000742098">
    <property type="component" value="Unassembled WGS sequence"/>
</dbReference>
<dbReference type="PANTHER" id="PTHR30273:SF2">
    <property type="entry name" value="PROTEIN FECR"/>
    <property type="match status" value="1"/>
</dbReference>
<sequence length="359" mass="41539">MEKDLGISIEEKVHRIKAYLDETLTLEEEAEFRRWLSASVANRVLLDRIRDERILLNKIRFAERNDKRKGWGNIQKKIRKRPNVFVRFMRYAAVLVAIVLVSVTVYQVVDYQKEDDDKLFVQEYPMPMKGGYKAYLELTTGERLVLDTLNKVIARVEGAMIKTENAGTVIIDGQKTDSVMEKSEYNRLVIPRGGEYKIVLADGSQVWINSQSVLEFPAYFVKGERRVRLKGEAYFEVSKDVEKPFIVEVENKEIRVLGTSFNVNDYDGKFVTTLVTGKVDVRVGDENYILDPSMQICVENGNTVLNKVNTNEFTAWKDGLFVFKKQKLQDVLDILSRWYDIDVFYQNADLKELHFTGTI</sequence>
<feature type="domain" description="Protein FecR C-terminal" evidence="3">
    <location>
        <begin position="321"/>
        <end position="359"/>
    </location>
</feature>
<dbReference type="InterPro" id="IPR032508">
    <property type="entry name" value="FecR_C"/>
</dbReference>
<dbReference type="EMBL" id="DYVS01000245">
    <property type="protein sequence ID" value="HJF71691.1"/>
    <property type="molecule type" value="Genomic_DNA"/>
</dbReference>
<reference evidence="4" key="2">
    <citation type="submission" date="2021-09" db="EMBL/GenBank/DDBJ databases">
        <authorList>
            <person name="Gilroy R."/>
        </authorList>
    </citation>
    <scope>NUCLEOTIDE SEQUENCE</scope>
    <source>
        <strain evidence="4">6966</strain>
    </source>
</reference>
<evidence type="ECO:0000313" key="5">
    <source>
        <dbReference type="Proteomes" id="UP000742098"/>
    </source>
</evidence>
<dbReference type="PANTHER" id="PTHR30273">
    <property type="entry name" value="PERIPLASMIC SIGNAL SENSOR AND SIGMA FACTOR ACTIVATOR FECR-RELATED"/>
    <property type="match status" value="1"/>
</dbReference>
<evidence type="ECO:0000259" key="2">
    <source>
        <dbReference type="Pfam" id="PF04773"/>
    </source>
</evidence>
<name>A0A921KZD1_9BACT</name>
<dbReference type="AlphaFoldDB" id="A0A921KZD1"/>
<accession>A0A921KZD1</accession>
<protein>
    <submittedName>
        <fullName evidence="4">FecR domain-containing protein</fullName>
    </submittedName>
</protein>
<proteinExistence type="predicted"/>
<keyword evidence="1" id="KW-0812">Transmembrane</keyword>
<keyword evidence="1" id="KW-0472">Membrane</keyword>